<name>A0A7W5H5H1_9BACT</name>
<dbReference type="RefSeq" id="WP_184305829.1">
    <property type="nucleotide sequence ID" value="NZ_JACHXU010000011.1"/>
</dbReference>
<accession>A0A7W5H5H1</accession>
<keyword evidence="2" id="KW-1185">Reference proteome</keyword>
<comment type="caution">
    <text evidence="1">The sequence shown here is derived from an EMBL/GenBank/DDBJ whole genome shotgun (WGS) entry which is preliminary data.</text>
</comment>
<dbReference type="AlphaFoldDB" id="A0A7W5H5H1"/>
<evidence type="ECO:0000313" key="1">
    <source>
        <dbReference type="EMBL" id="MBB3207487.1"/>
    </source>
</evidence>
<proteinExistence type="predicted"/>
<organism evidence="1 2">
    <name type="scientific">Aporhodopirellula rubra</name>
    <dbReference type="NCBI Taxonomy" id="980271"/>
    <lineage>
        <taxon>Bacteria</taxon>
        <taxon>Pseudomonadati</taxon>
        <taxon>Planctomycetota</taxon>
        <taxon>Planctomycetia</taxon>
        <taxon>Pirellulales</taxon>
        <taxon>Pirellulaceae</taxon>
        <taxon>Aporhodopirellula</taxon>
    </lineage>
</organism>
<sequence>MTIESSRRRLIDAHPSLCQFDQILLVATLLKQSRRDLTIEEINEDVSEIRGDVSGDVPIETVLEFLDSIGVVSELDGQWRFYDIESTTHRIVDSLAASLR</sequence>
<dbReference type="EMBL" id="JACHXU010000011">
    <property type="protein sequence ID" value="MBB3207487.1"/>
    <property type="molecule type" value="Genomic_DNA"/>
</dbReference>
<gene>
    <name evidence="1" type="ORF">FHS27_003312</name>
</gene>
<evidence type="ECO:0000313" key="2">
    <source>
        <dbReference type="Proteomes" id="UP000536179"/>
    </source>
</evidence>
<dbReference type="Proteomes" id="UP000536179">
    <property type="component" value="Unassembled WGS sequence"/>
</dbReference>
<reference evidence="1 2" key="1">
    <citation type="submission" date="2020-08" db="EMBL/GenBank/DDBJ databases">
        <title>Genomic Encyclopedia of Type Strains, Phase III (KMG-III): the genomes of soil and plant-associated and newly described type strains.</title>
        <authorList>
            <person name="Whitman W."/>
        </authorList>
    </citation>
    <scope>NUCLEOTIDE SEQUENCE [LARGE SCALE GENOMIC DNA]</scope>
    <source>
        <strain evidence="1 2">CECT 8075</strain>
    </source>
</reference>
<protein>
    <submittedName>
        <fullName evidence="1">Fe2+ or Zn2+ uptake regulation protein</fullName>
    </submittedName>
</protein>